<evidence type="ECO:0000313" key="4">
    <source>
        <dbReference type="Proteomes" id="UP000229370"/>
    </source>
</evidence>
<protein>
    <recommendedName>
        <fullName evidence="5">PPM-type phosphatase domain-containing protein</fullName>
    </recommendedName>
</protein>
<keyword evidence="2" id="KW-0812">Transmembrane</keyword>
<reference evidence="4" key="1">
    <citation type="submission" date="2017-09" db="EMBL/GenBank/DDBJ databases">
        <title>Depth-based differentiation of microbial function through sediment-hosted aquifers and enrichment of novel symbionts in the deep terrestrial subsurface.</title>
        <authorList>
            <person name="Probst A.J."/>
            <person name="Ladd B."/>
            <person name="Jarett J.K."/>
            <person name="Geller-Mcgrath D.E."/>
            <person name="Sieber C.M.K."/>
            <person name="Emerson J.B."/>
            <person name="Anantharaman K."/>
            <person name="Thomas B.C."/>
            <person name="Malmstrom R."/>
            <person name="Stieglmeier M."/>
            <person name="Klingl A."/>
            <person name="Woyke T."/>
            <person name="Ryan C.M."/>
            <person name="Banfield J.F."/>
        </authorList>
    </citation>
    <scope>NUCLEOTIDE SEQUENCE [LARGE SCALE GENOMIC DNA]</scope>
</reference>
<gene>
    <name evidence="3" type="ORF">CO007_00995</name>
</gene>
<name>A0A2M8GNL9_9BACT</name>
<accession>A0A2M8GNL9</accession>
<keyword evidence="2" id="KW-1133">Transmembrane helix</keyword>
<sequence length="597" mass="68786">MRQFEFAVYLGQETEEGFFGFITTPAESKNKNNFFLVLEVASGLTKEEGREIVAQIKEEFLKQTIDNLVGFEDFVNQQLQKHNLPTGSSLASGLIRNDVCYLKTINEGKIFIRRKNNFEKIIDGDRTASGFIKSDDFFIFTTNHFIKLFSQESELKTVFNHKTPHQIIEDLASQIKQADDRGTVALFVQLLKEELACQEEDKDEMIVSQPIFLEKGRSLFKNLYEKFNQYRQRTSKKKTLTLLTAIFLILLLFWSVGLGYNRRKEAQINQKISRSKELITQKLDQAEEVVFLNLPRSQALIGEARIELSNLKKELGGKENKEINEIENLIKEKENKIVNKEEKKAEEFFDLTVDNKQAQGTKLYLNGNELIIFDKKQGIIFNLSLKEKSLEKLTATEIKSASLISDYQENIFFFVKEKGIYKTNQDNKPKLVINSDSDWGTITDFWIYNGNIYLLDTKKDSVYKYLVTSEDKYGDKTDYFKSGEAVKLAEANSLAIDSSLYIGFQDYLAKYTAGVRDQFKTSFPEENVNISKIYTSKDLEKVYGWDKAKGVVYVLGKNGDYERQIDSEVLSKGDDLVVFENSAYILLKEKIYKLSLD</sequence>
<dbReference type="EMBL" id="PFQK01000022">
    <property type="protein sequence ID" value="PJC82157.1"/>
    <property type="molecule type" value="Genomic_DNA"/>
</dbReference>
<evidence type="ECO:0000313" key="3">
    <source>
        <dbReference type="EMBL" id="PJC82157.1"/>
    </source>
</evidence>
<keyword evidence="2" id="KW-0472">Membrane</keyword>
<proteinExistence type="predicted"/>
<evidence type="ECO:0008006" key="5">
    <source>
        <dbReference type="Google" id="ProtNLM"/>
    </source>
</evidence>
<dbReference type="AlphaFoldDB" id="A0A2M8GNL9"/>
<feature type="transmembrane region" description="Helical" evidence="2">
    <location>
        <begin position="240"/>
        <end position="260"/>
    </location>
</feature>
<evidence type="ECO:0000256" key="2">
    <source>
        <dbReference type="SAM" id="Phobius"/>
    </source>
</evidence>
<organism evidence="3 4">
    <name type="scientific">Candidatus Roizmanbacteria bacterium CG_4_8_14_3_um_filter_36_10</name>
    <dbReference type="NCBI Taxonomy" id="1974834"/>
    <lineage>
        <taxon>Bacteria</taxon>
        <taxon>Candidatus Roizmaniibacteriota</taxon>
    </lineage>
</organism>
<dbReference type="SUPFAM" id="SSF63825">
    <property type="entry name" value="YWTD domain"/>
    <property type="match status" value="1"/>
</dbReference>
<comment type="caution">
    <text evidence="3">The sequence shown here is derived from an EMBL/GenBank/DDBJ whole genome shotgun (WGS) entry which is preliminary data.</text>
</comment>
<keyword evidence="1" id="KW-0175">Coiled coil</keyword>
<feature type="coiled-coil region" evidence="1">
    <location>
        <begin position="269"/>
        <end position="346"/>
    </location>
</feature>
<dbReference type="Proteomes" id="UP000229370">
    <property type="component" value="Unassembled WGS sequence"/>
</dbReference>
<evidence type="ECO:0000256" key="1">
    <source>
        <dbReference type="SAM" id="Coils"/>
    </source>
</evidence>